<name>F6D4W2_METPW</name>
<dbReference type="HOGENOM" id="CLU_2447715_0_0_2"/>
<dbReference type="KEGG" id="mew:MSWAN_1153"/>
<dbReference type="GeneID" id="10668658"/>
<gene>
    <name evidence="1" type="ordered locus">MSWAN_1153</name>
</gene>
<sequence>MRIGTKHEYSINIENTDLRLVDRGTDGTLNIKIRGWDLDKINRFLESVKGKNLKVKNVYDTKGIDCSGSYEIKTLNKQGNVLDLALSNL</sequence>
<dbReference type="RefSeq" id="WP_013825673.1">
    <property type="nucleotide sequence ID" value="NC_015574.1"/>
</dbReference>
<dbReference type="Proteomes" id="UP000009231">
    <property type="component" value="Chromosome"/>
</dbReference>
<dbReference type="AlphaFoldDB" id="F6D4W2"/>
<evidence type="ECO:0000313" key="2">
    <source>
        <dbReference type="Proteomes" id="UP000009231"/>
    </source>
</evidence>
<evidence type="ECO:0000313" key="1">
    <source>
        <dbReference type="EMBL" id="AEG18171.1"/>
    </source>
</evidence>
<protein>
    <submittedName>
        <fullName evidence="1">Uncharacterized protein</fullName>
    </submittedName>
</protein>
<keyword evidence="2" id="KW-1185">Reference proteome</keyword>
<dbReference type="EMBL" id="CP002772">
    <property type="protein sequence ID" value="AEG18171.1"/>
    <property type="molecule type" value="Genomic_DNA"/>
</dbReference>
<accession>F6D4W2</accession>
<organism evidence="1 2">
    <name type="scientific">Methanobacterium paludis (strain DSM 25820 / JCM 18151 / SWAN1)</name>
    <dbReference type="NCBI Taxonomy" id="868131"/>
    <lineage>
        <taxon>Archaea</taxon>
        <taxon>Methanobacteriati</taxon>
        <taxon>Methanobacteriota</taxon>
        <taxon>Methanomada group</taxon>
        <taxon>Methanobacteria</taxon>
        <taxon>Methanobacteriales</taxon>
        <taxon>Methanobacteriaceae</taxon>
        <taxon>Methanobacterium</taxon>
    </lineage>
</organism>
<reference evidence="1 2" key="1">
    <citation type="journal article" date="2014" name="Int. J. Syst. Evol. Microbiol.">
        <title>Methanobacterium paludis sp. nov. and a novel strain of Methanobacterium lacus isolated from northern peatlands.</title>
        <authorList>
            <person name="Cadillo-Quiroz H."/>
            <person name="Brauer S.L."/>
            <person name="Goodson N."/>
            <person name="Yavitt J.B."/>
            <person name="Zinder S.H."/>
        </authorList>
    </citation>
    <scope>NUCLEOTIDE SEQUENCE [LARGE SCALE GENOMIC DNA]</scope>
    <source>
        <strain evidence="2">DSM 25820 / JCM 18151 / SWAN1</strain>
    </source>
</reference>
<proteinExistence type="predicted"/>